<dbReference type="Pfam" id="PF05768">
    <property type="entry name" value="Glrx-like"/>
    <property type="match status" value="1"/>
</dbReference>
<comment type="caution">
    <text evidence="1">The sequence shown here is derived from an EMBL/GenBank/DDBJ whole genome shotgun (WGS) entry which is preliminary data.</text>
</comment>
<dbReference type="InterPro" id="IPR008554">
    <property type="entry name" value="Glutaredoxin-like"/>
</dbReference>
<keyword evidence="2" id="KW-1185">Reference proteome</keyword>
<sequence length="77" mass="9256">MNHVTIFLKNNCPLCDEVKSLLDLFMKDYAIVMEEIDIEKDEKLLEKYFLEVPVIRINGEELDYRSIDYFSIENRLH</sequence>
<evidence type="ECO:0000313" key="1">
    <source>
        <dbReference type="EMBL" id="TGB02295.1"/>
    </source>
</evidence>
<accession>A0A4Z0GX26</accession>
<dbReference type="Proteomes" id="UP000297982">
    <property type="component" value="Unassembled WGS sequence"/>
</dbReference>
<dbReference type="SUPFAM" id="SSF52833">
    <property type="entry name" value="Thioredoxin-like"/>
    <property type="match status" value="1"/>
</dbReference>
<dbReference type="Gene3D" id="3.40.30.10">
    <property type="entry name" value="Glutaredoxin"/>
    <property type="match status" value="1"/>
</dbReference>
<dbReference type="InterPro" id="IPR036249">
    <property type="entry name" value="Thioredoxin-like_sf"/>
</dbReference>
<dbReference type="EMBL" id="SRJC01000003">
    <property type="protein sequence ID" value="TGB02295.1"/>
    <property type="molecule type" value="Genomic_DNA"/>
</dbReference>
<dbReference type="RefSeq" id="WP_079478241.1">
    <property type="nucleotide sequence ID" value="NZ_FVYZ01000003.1"/>
</dbReference>
<reference evidence="1 2" key="1">
    <citation type="journal article" date="2003" name="Int. J. Syst. Evol. Microbiol.">
        <title>Halobacillus salinus sp. nov., isolated from a salt lake on the coast of the East Sea in Korea.</title>
        <authorList>
            <person name="Yoon J.H."/>
            <person name="Kang K.H."/>
            <person name="Park Y.H."/>
        </authorList>
    </citation>
    <scope>NUCLEOTIDE SEQUENCE [LARGE SCALE GENOMIC DNA]</scope>
    <source>
        <strain evidence="1 2">HSL-3</strain>
    </source>
</reference>
<dbReference type="STRING" id="192814.GCA_900166575_03411"/>
<organism evidence="1 2">
    <name type="scientific">Halobacillus salinus</name>
    <dbReference type="NCBI Taxonomy" id="192814"/>
    <lineage>
        <taxon>Bacteria</taxon>
        <taxon>Bacillati</taxon>
        <taxon>Bacillota</taxon>
        <taxon>Bacilli</taxon>
        <taxon>Bacillales</taxon>
        <taxon>Bacillaceae</taxon>
        <taxon>Halobacillus</taxon>
    </lineage>
</organism>
<gene>
    <name evidence="1" type="ORF">E4663_13200</name>
</gene>
<dbReference type="PROSITE" id="PS51354">
    <property type="entry name" value="GLUTAREDOXIN_2"/>
    <property type="match status" value="1"/>
</dbReference>
<dbReference type="AlphaFoldDB" id="A0A4Z0GX26"/>
<protein>
    <submittedName>
        <fullName evidence="1">Glutaredoxin family protein</fullName>
    </submittedName>
</protein>
<proteinExistence type="predicted"/>
<name>A0A4Z0GX26_9BACI</name>
<dbReference type="OrthoDB" id="32865at2"/>
<evidence type="ECO:0000313" key="2">
    <source>
        <dbReference type="Proteomes" id="UP000297982"/>
    </source>
</evidence>